<evidence type="ECO:0000313" key="3">
    <source>
        <dbReference type="EMBL" id="MCQ4082586.1"/>
    </source>
</evidence>
<keyword evidence="2" id="KW-0472">Membrane</keyword>
<evidence type="ECO:0000256" key="1">
    <source>
        <dbReference type="SAM" id="MobiDB-lite"/>
    </source>
</evidence>
<feature type="compositionally biased region" description="Pro residues" evidence="1">
    <location>
        <begin position="97"/>
        <end position="109"/>
    </location>
</feature>
<dbReference type="EMBL" id="JANFNG010000014">
    <property type="protein sequence ID" value="MCQ4082586.1"/>
    <property type="molecule type" value="Genomic_DNA"/>
</dbReference>
<feature type="compositionally biased region" description="Polar residues" evidence="1">
    <location>
        <begin position="1"/>
        <end position="10"/>
    </location>
</feature>
<accession>A0ABT1PY41</accession>
<keyword evidence="2" id="KW-0812">Transmembrane</keyword>
<sequence length="292" mass="30505">MTQTTMSSGRITIMRVPGAASSVSPVGVPAAALREQRTPPPPSDTVGRAGTAGDDEHNPFAPPAKDSPDRPWQPRLPADDGGDRWSSNQPPEHRPQPPRGGPRQQPPSGPGGGSSGPGGGMGPRFDVTDPVQRRARYALLAGMWGLFFGLFSLPEVALLLGALALYWGISSLRAQPKDDGSGTATGAARSQVLAAMQPGPPRDEAPATGRPAAPSSSPSPYARDQRNPQFTAAVSGIIAGLVALAIVAVTFTFQIVYKDYYNCVNNALTQPARESCNSLLPKQLQSVLGVQD</sequence>
<gene>
    <name evidence="3" type="ORF">NGB36_18750</name>
</gene>
<feature type="compositionally biased region" description="Gly residues" evidence="1">
    <location>
        <begin position="110"/>
        <end position="122"/>
    </location>
</feature>
<proteinExistence type="predicted"/>
<keyword evidence="4" id="KW-1185">Reference proteome</keyword>
<feature type="region of interest" description="Disordered" evidence="1">
    <location>
        <begin position="1"/>
        <end position="127"/>
    </location>
</feature>
<feature type="compositionally biased region" description="Low complexity" evidence="1">
    <location>
        <begin position="206"/>
        <end position="222"/>
    </location>
</feature>
<feature type="region of interest" description="Disordered" evidence="1">
    <location>
        <begin position="196"/>
        <end position="225"/>
    </location>
</feature>
<organism evidence="3 4">
    <name type="scientific">Streptomyces humicola</name>
    <dbReference type="NCBI Taxonomy" id="2953240"/>
    <lineage>
        <taxon>Bacteria</taxon>
        <taxon>Bacillati</taxon>
        <taxon>Actinomycetota</taxon>
        <taxon>Actinomycetes</taxon>
        <taxon>Kitasatosporales</taxon>
        <taxon>Streptomycetaceae</taxon>
        <taxon>Streptomyces</taxon>
    </lineage>
</organism>
<evidence type="ECO:0008006" key="5">
    <source>
        <dbReference type="Google" id="ProtNLM"/>
    </source>
</evidence>
<name>A0ABT1PY41_9ACTN</name>
<feature type="transmembrane region" description="Helical" evidence="2">
    <location>
        <begin position="230"/>
        <end position="253"/>
    </location>
</feature>
<reference evidence="3" key="1">
    <citation type="submission" date="2022-06" db="EMBL/GenBank/DDBJ databases">
        <title>Draft genome sequence of Streptomyces sp. RB6PN25 isolated from peat swamp forest in Thailand.</title>
        <authorList>
            <person name="Duangmal K."/>
            <person name="Klaysubun C."/>
        </authorList>
    </citation>
    <scope>NUCLEOTIDE SEQUENCE</scope>
    <source>
        <strain evidence="3">RB6PN25</strain>
    </source>
</reference>
<feature type="transmembrane region" description="Helical" evidence="2">
    <location>
        <begin position="143"/>
        <end position="169"/>
    </location>
</feature>
<evidence type="ECO:0000256" key="2">
    <source>
        <dbReference type="SAM" id="Phobius"/>
    </source>
</evidence>
<comment type="caution">
    <text evidence="3">The sequence shown here is derived from an EMBL/GenBank/DDBJ whole genome shotgun (WGS) entry which is preliminary data.</text>
</comment>
<keyword evidence="2" id="KW-1133">Transmembrane helix</keyword>
<dbReference type="Proteomes" id="UP001057702">
    <property type="component" value="Unassembled WGS sequence"/>
</dbReference>
<evidence type="ECO:0000313" key="4">
    <source>
        <dbReference type="Proteomes" id="UP001057702"/>
    </source>
</evidence>
<protein>
    <recommendedName>
        <fullName evidence="5">Integral membrane protein</fullName>
    </recommendedName>
</protein>
<dbReference type="RefSeq" id="WP_255921491.1">
    <property type="nucleotide sequence ID" value="NZ_JANFNG010000014.1"/>
</dbReference>